<accession>A0A915E6D0</accession>
<dbReference type="WBParaSite" id="jg26242">
    <property type="protein sequence ID" value="jg26242"/>
    <property type="gene ID" value="jg26242"/>
</dbReference>
<feature type="domain" description="ShKT" evidence="1">
    <location>
        <begin position="142"/>
        <end position="172"/>
    </location>
</feature>
<evidence type="ECO:0000313" key="3">
    <source>
        <dbReference type="WBParaSite" id="jg26242"/>
    </source>
</evidence>
<dbReference type="Gene3D" id="1.10.10.1940">
    <property type="match status" value="1"/>
</dbReference>
<organism evidence="2 3">
    <name type="scientific">Ditylenchus dipsaci</name>
    <dbReference type="NCBI Taxonomy" id="166011"/>
    <lineage>
        <taxon>Eukaryota</taxon>
        <taxon>Metazoa</taxon>
        <taxon>Ecdysozoa</taxon>
        <taxon>Nematoda</taxon>
        <taxon>Chromadorea</taxon>
        <taxon>Rhabditida</taxon>
        <taxon>Tylenchina</taxon>
        <taxon>Tylenchomorpha</taxon>
        <taxon>Sphaerularioidea</taxon>
        <taxon>Anguinidae</taxon>
        <taxon>Anguininae</taxon>
        <taxon>Ditylenchus</taxon>
    </lineage>
</organism>
<dbReference type="Pfam" id="PF01549">
    <property type="entry name" value="ShK"/>
    <property type="match status" value="4"/>
</dbReference>
<feature type="domain" description="ShKT" evidence="1">
    <location>
        <begin position="39"/>
        <end position="76"/>
    </location>
</feature>
<dbReference type="SMART" id="SM00254">
    <property type="entry name" value="ShKT"/>
    <property type="match status" value="3"/>
</dbReference>
<dbReference type="PANTHER" id="PTHR21724:SF109">
    <property type="entry name" value="SHKT DOMAIN-CONTAINING PROTEIN"/>
    <property type="match status" value="1"/>
</dbReference>
<name>A0A915E6D0_9BILA</name>
<feature type="domain" description="ShKT" evidence="1">
    <location>
        <begin position="196"/>
        <end position="235"/>
    </location>
</feature>
<evidence type="ECO:0000313" key="2">
    <source>
        <dbReference type="Proteomes" id="UP000887574"/>
    </source>
</evidence>
<dbReference type="PANTHER" id="PTHR21724">
    <property type="entry name" value="SHKT DOMAIN-CONTAINING PROTEIN"/>
    <property type="match status" value="1"/>
</dbReference>
<dbReference type="AlphaFoldDB" id="A0A915E6D0"/>
<sequence length="235" mass="26022">MPRFPYSAADVLPWIETNQLKASHCRFTCATCCELPEHDCEDDLAPPVQCTEENCKNVALKKYMDLYCRSTCGLCALPPLQTHLNLDPNYVDELKKNCARTCDFCDVVANTTITTNNTSTPVVNATATATKPVAQKVPRPGDNAVNCLENIDLCNNEVFRQVMKEMCAGTCANVIVKPNGVARDINDLINAIKDPDCADSSTHCATWDRLFKFCDSDFYTSASKEQECEKTCGYC</sequence>
<protein>
    <submittedName>
        <fullName evidence="3">ShKT domain-containing protein</fullName>
    </submittedName>
</protein>
<dbReference type="InterPro" id="IPR003582">
    <property type="entry name" value="ShKT_dom"/>
</dbReference>
<keyword evidence="2" id="KW-1185">Reference proteome</keyword>
<dbReference type="Proteomes" id="UP000887574">
    <property type="component" value="Unplaced"/>
</dbReference>
<evidence type="ECO:0000259" key="1">
    <source>
        <dbReference type="SMART" id="SM00254"/>
    </source>
</evidence>
<proteinExistence type="predicted"/>
<reference evidence="3" key="1">
    <citation type="submission" date="2022-11" db="UniProtKB">
        <authorList>
            <consortium name="WormBaseParasite"/>
        </authorList>
    </citation>
    <scope>IDENTIFICATION</scope>
</reference>